<reference evidence="3" key="1">
    <citation type="submission" date="2022-10" db="EMBL/GenBank/DDBJ databases">
        <authorList>
            <person name="Chen Y."/>
            <person name="Dougan E. K."/>
            <person name="Chan C."/>
            <person name="Rhodes N."/>
            <person name="Thang M."/>
        </authorList>
    </citation>
    <scope>NUCLEOTIDE SEQUENCE</scope>
</reference>
<evidence type="ECO:0000313" key="4">
    <source>
        <dbReference type="EMBL" id="CAL4802589.1"/>
    </source>
</evidence>
<dbReference type="EMBL" id="CAMXCT010006523">
    <property type="protein sequence ID" value="CAI4015277.1"/>
    <property type="molecule type" value="Genomic_DNA"/>
</dbReference>
<evidence type="ECO:0000313" key="3">
    <source>
        <dbReference type="EMBL" id="CAI4015277.1"/>
    </source>
</evidence>
<comment type="caution">
    <text evidence="3">The sequence shown here is derived from an EMBL/GenBank/DDBJ whole genome shotgun (WGS) entry which is preliminary data.</text>
</comment>
<reference evidence="4 5" key="2">
    <citation type="submission" date="2024-05" db="EMBL/GenBank/DDBJ databases">
        <authorList>
            <person name="Chen Y."/>
            <person name="Shah S."/>
            <person name="Dougan E. K."/>
            <person name="Thang M."/>
            <person name="Chan C."/>
        </authorList>
    </citation>
    <scope>NUCLEOTIDE SEQUENCE [LARGE SCALE GENOMIC DNA]</scope>
</reference>
<protein>
    <submittedName>
        <fullName evidence="4">Polycystin-2 (Polycystic kidney disease 2 protein homolog)</fullName>
    </submittedName>
</protein>
<dbReference type="OrthoDB" id="444119at2759"/>
<evidence type="ECO:0000256" key="2">
    <source>
        <dbReference type="SAM" id="Phobius"/>
    </source>
</evidence>
<feature type="region of interest" description="Disordered" evidence="1">
    <location>
        <begin position="80"/>
        <end position="107"/>
    </location>
</feature>
<accession>A0A9P1DRE1</accession>
<keyword evidence="5" id="KW-1185">Reference proteome</keyword>
<gene>
    <name evidence="3" type="ORF">C1SCF055_LOCUS40114</name>
</gene>
<feature type="transmembrane region" description="Helical" evidence="2">
    <location>
        <begin position="20"/>
        <end position="44"/>
    </location>
</feature>
<evidence type="ECO:0000313" key="5">
    <source>
        <dbReference type="Proteomes" id="UP001152797"/>
    </source>
</evidence>
<keyword evidence="2" id="KW-1133">Transmembrane helix</keyword>
<evidence type="ECO:0000256" key="1">
    <source>
        <dbReference type="SAM" id="MobiDB-lite"/>
    </source>
</evidence>
<organism evidence="3">
    <name type="scientific">Cladocopium goreaui</name>
    <dbReference type="NCBI Taxonomy" id="2562237"/>
    <lineage>
        <taxon>Eukaryota</taxon>
        <taxon>Sar</taxon>
        <taxon>Alveolata</taxon>
        <taxon>Dinophyceae</taxon>
        <taxon>Suessiales</taxon>
        <taxon>Symbiodiniaceae</taxon>
        <taxon>Cladocopium</taxon>
    </lineage>
</organism>
<name>A0A9P1DRE1_9DINO</name>
<keyword evidence="2" id="KW-0812">Transmembrane</keyword>
<dbReference type="Proteomes" id="UP001152797">
    <property type="component" value="Unassembled WGS sequence"/>
</dbReference>
<dbReference type="Gene3D" id="1.10.287.70">
    <property type="match status" value="1"/>
</dbReference>
<feature type="compositionally biased region" description="Polar residues" evidence="1">
    <location>
        <begin position="98"/>
        <end position="107"/>
    </location>
</feature>
<dbReference type="AlphaFoldDB" id="A0A9P1DRE1"/>
<dbReference type="EMBL" id="CAMXCT030006523">
    <property type="protein sequence ID" value="CAL4802589.1"/>
    <property type="molecule type" value="Genomic_DNA"/>
</dbReference>
<dbReference type="EMBL" id="CAMXCT020006523">
    <property type="protein sequence ID" value="CAL1168652.1"/>
    <property type="molecule type" value="Genomic_DNA"/>
</dbReference>
<proteinExistence type="predicted"/>
<keyword evidence="2" id="KW-0472">Membrane</keyword>
<sequence>MLTVLGNSDVSVIYDVSPVLGSLLIIMFLVSIFFIIMNLFYAIVVSTLSDAKIEEDAKQKKKWAVLSDRLSETWKAMNRGGQLEKQNLGRSKPFGESPQAQAMTTIR</sequence>